<evidence type="ECO:0000256" key="8">
    <source>
        <dbReference type="ARBA" id="ARBA00023180"/>
    </source>
</evidence>
<evidence type="ECO:0000256" key="2">
    <source>
        <dbReference type="ARBA" id="ARBA00022475"/>
    </source>
</evidence>
<keyword evidence="2" id="KW-1003">Cell membrane</keyword>
<dbReference type="Proteomes" id="UP001217089">
    <property type="component" value="Unassembled WGS sequence"/>
</dbReference>
<evidence type="ECO:0000256" key="7">
    <source>
        <dbReference type="ARBA" id="ARBA00023170"/>
    </source>
</evidence>
<evidence type="ECO:0000313" key="13">
    <source>
        <dbReference type="Proteomes" id="UP001217089"/>
    </source>
</evidence>
<proteinExistence type="predicted"/>
<dbReference type="PRINTS" id="PR00237">
    <property type="entry name" value="GPCRRHODOPSN"/>
</dbReference>
<dbReference type="EMBL" id="JARBDR010000921">
    <property type="protein sequence ID" value="KAJ8299469.1"/>
    <property type="molecule type" value="Genomic_DNA"/>
</dbReference>
<dbReference type="SUPFAM" id="SSF81321">
    <property type="entry name" value="Family A G protein-coupled receptor-like"/>
    <property type="match status" value="1"/>
</dbReference>
<organism evidence="12 13">
    <name type="scientific">Tegillarca granosa</name>
    <name type="common">Malaysian cockle</name>
    <name type="synonym">Anadara granosa</name>
    <dbReference type="NCBI Taxonomy" id="220873"/>
    <lineage>
        <taxon>Eukaryota</taxon>
        <taxon>Metazoa</taxon>
        <taxon>Spiralia</taxon>
        <taxon>Lophotrochozoa</taxon>
        <taxon>Mollusca</taxon>
        <taxon>Bivalvia</taxon>
        <taxon>Autobranchia</taxon>
        <taxon>Pteriomorphia</taxon>
        <taxon>Arcoida</taxon>
        <taxon>Arcoidea</taxon>
        <taxon>Arcidae</taxon>
        <taxon>Tegillarca</taxon>
    </lineage>
</organism>
<comment type="subcellular location">
    <subcellularLocation>
        <location evidence="1">Cell membrane</location>
        <topology evidence="1">Multi-pass membrane protein</topology>
    </subcellularLocation>
</comment>
<name>A0ABQ9E2B7_TEGGR</name>
<feature type="transmembrane region" description="Helical" evidence="10">
    <location>
        <begin position="298"/>
        <end position="321"/>
    </location>
</feature>
<protein>
    <recommendedName>
        <fullName evidence="11">G-protein coupled receptors family 1 profile domain-containing protein</fullName>
    </recommendedName>
</protein>
<feature type="transmembrane region" description="Helical" evidence="10">
    <location>
        <begin position="120"/>
        <end position="148"/>
    </location>
</feature>
<feature type="transmembrane region" description="Helical" evidence="10">
    <location>
        <begin position="272"/>
        <end position="292"/>
    </location>
</feature>
<comment type="caution">
    <text evidence="12">The sequence shown here is derived from an EMBL/GenBank/DDBJ whole genome shotgun (WGS) entry which is preliminary data.</text>
</comment>
<evidence type="ECO:0000256" key="6">
    <source>
        <dbReference type="ARBA" id="ARBA00023136"/>
    </source>
</evidence>
<keyword evidence="6 10" id="KW-0472">Membrane</keyword>
<keyword evidence="5" id="KW-0297">G-protein coupled receptor</keyword>
<sequence>MYTTTNDGYSSERESTYTVIYTTSETTSDNYSYFNEPTTIQILKQVDNCKLDLTKAELPIVLCLTLIVNAVAIFILVKIRQKNSGTDQFMVVVLAVNDFVTTLMFMVMWIGGWITCGDLLLGPACAVLGWLASTMVMWSAWVVVTMCATRYLALVKPLYYRSNVTAKRLKIGLILTLLITLLQFTTPLTGLTTEYEYYDENRVCAYDFSPGNRSDSHKASLIVIATEGILSIACVLFFNISIVFQLKRKNSIHSETSIIKKTKTTFKQQRAAFAKVTKVVSALYLFCYGPFLVKQDELRHSITMTLLFLSPLLNPFVYVACNKRYRGYIIETVRSLQYSYNIIIMDTALHKNSIKNA</sequence>
<gene>
    <name evidence="12" type="ORF">KUTeg_023529</name>
</gene>
<dbReference type="Pfam" id="PF00001">
    <property type="entry name" value="7tm_1"/>
    <property type="match status" value="1"/>
</dbReference>
<dbReference type="CDD" id="cd00637">
    <property type="entry name" value="7tm_classA_rhodopsin-like"/>
    <property type="match status" value="1"/>
</dbReference>
<keyword evidence="8" id="KW-0325">Glycoprotein</keyword>
<dbReference type="Gene3D" id="1.20.1070.10">
    <property type="entry name" value="Rhodopsin 7-helix transmembrane proteins"/>
    <property type="match status" value="1"/>
</dbReference>
<keyword evidence="3 10" id="KW-0812">Transmembrane</keyword>
<evidence type="ECO:0000256" key="5">
    <source>
        <dbReference type="ARBA" id="ARBA00023040"/>
    </source>
</evidence>
<evidence type="ECO:0000256" key="1">
    <source>
        <dbReference type="ARBA" id="ARBA00004651"/>
    </source>
</evidence>
<dbReference type="InterPro" id="IPR000276">
    <property type="entry name" value="GPCR_Rhodpsn"/>
</dbReference>
<evidence type="ECO:0000256" key="3">
    <source>
        <dbReference type="ARBA" id="ARBA00022692"/>
    </source>
</evidence>
<dbReference type="PROSITE" id="PS50262">
    <property type="entry name" value="G_PROTEIN_RECEP_F1_2"/>
    <property type="match status" value="1"/>
</dbReference>
<dbReference type="InterPro" id="IPR008365">
    <property type="entry name" value="Prostanoid_rcpt"/>
</dbReference>
<feature type="transmembrane region" description="Helical" evidence="10">
    <location>
        <begin position="169"/>
        <end position="188"/>
    </location>
</feature>
<keyword evidence="9" id="KW-0807">Transducer</keyword>
<evidence type="ECO:0000256" key="10">
    <source>
        <dbReference type="SAM" id="Phobius"/>
    </source>
</evidence>
<feature type="domain" description="G-protein coupled receptors family 1 profile" evidence="11">
    <location>
        <begin position="68"/>
        <end position="318"/>
    </location>
</feature>
<keyword evidence="7" id="KW-0675">Receptor</keyword>
<evidence type="ECO:0000256" key="9">
    <source>
        <dbReference type="ARBA" id="ARBA00023224"/>
    </source>
</evidence>
<dbReference type="PANTHER" id="PTHR11866:SF34">
    <property type="entry name" value="G-PROTEIN COUPLED RECEPTORS FAMILY 1 PROFILE DOMAIN-CONTAINING PROTEIN"/>
    <property type="match status" value="1"/>
</dbReference>
<evidence type="ECO:0000313" key="12">
    <source>
        <dbReference type="EMBL" id="KAJ8299469.1"/>
    </source>
</evidence>
<feature type="transmembrane region" description="Helical" evidence="10">
    <location>
        <begin position="89"/>
        <end position="114"/>
    </location>
</feature>
<keyword evidence="4 10" id="KW-1133">Transmembrane helix</keyword>
<feature type="transmembrane region" description="Helical" evidence="10">
    <location>
        <begin position="219"/>
        <end position="244"/>
    </location>
</feature>
<feature type="transmembrane region" description="Helical" evidence="10">
    <location>
        <begin position="58"/>
        <end position="77"/>
    </location>
</feature>
<accession>A0ABQ9E2B7</accession>
<evidence type="ECO:0000256" key="4">
    <source>
        <dbReference type="ARBA" id="ARBA00022989"/>
    </source>
</evidence>
<dbReference type="InterPro" id="IPR017452">
    <property type="entry name" value="GPCR_Rhodpsn_7TM"/>
</dbReference>
<evidence type="ECO:0000259" key="11">
    <source>
        <dbReference type="PROSITE" id="PS50262"/>
    </source>
</evidence>
<dbReference type="PANTHER" id="PTHR11866">
    <property type="entry name" value="G-PROTEIN COUPLED RECEPTOR FAMILY 1 MEMBER"/>
    <property type="match status" value="1"/>
</dbReference>
<keyword evidence="13" id="KW-1185">Reference proteome</keyword>
<reference evidence="12 13" key="1">
    <citation type="submission" date="2022-12" db="EMBL/GenBank/DDBJ databases">
        <title>Chromosome-level genome of Tegillarca granosa.</title>
        <authorList>
            <person name="Kim J."/>
        </authorList>
    </citation>
    <scope>NUCLEOTIDE SEQUENCE [LARGE SCALE GENOMIC DNA]</scope>
    <source>
        <strain evidence="12">Teg-2019</strain>
        <tissue evidence="12">Adductor muscle</tissue>
    </source>
</reference>